<dbReference type="GO" id="GO:0016787">
    <property type="term" value="F:hydrolase activity"/>
    <property type="evidence" value="ECO:0007669"/>
    <property type="project" value="UniProtKB-KW"/>
</dbReference>
<keyword evidence="8" id="KW-1185">Reference proteome</keyword>
<dbReference type="eggNOG" id="ENOG502RGY2">
    <property type="taxonomic scope" value="Eukaryota"/>
</dbReference>
<feature type="domain" description="Peptidase S33 tripeptidyl aminopeptidase-like C-terminal" evidence="6">
    <location>
        <begin position="479"/>
        <end position="552"/>
    </location>
</feature>
<evidence type="ECO:0000259" key="5">
    <source>
        <dbReference type="Pfam" id="PF00561"/>
    </source>
</evidence>
<dbReference type="Proteomes" id="UP000016933">
    <property type="component" value="Unassembled WGS sequence"/>
</dbReference>
<feature type="transmembrane region" description="Helical" evidence="4">
    <location>
        <begin position="50"/>
        <end position="72"/>
    </location>
</feature>
<dbReference type="InterPro" id="IPR013595">
    <property type="entry name" value="Pept_S33_TAP-like_C"/>
</dbReference>
<evidence type="ECO:0000256" key="3">
    <source>
        <dbReference type="SAM" id="MobiDB-lite"/>
    </source>
</evidence>
<evidence type="ECO:0000259" key="6">
    <source>
        <dbReference type="Pfam" id="PF08386"/>
    </source>
</evidence>
<evidence type="ECO:0000256" key="1">
    <source>
        <dbReference type="ARBA" id="ARBA00010088"/>
    </source>
</evidence>
<name>N1PC98_DOTSN</name>
<sequence>MATEYKSVPQKDTESAPFLTEESDEQLGVNQPRQTSKDQARWTARRVRKYLLYALLIATLLGTFAALALIGYDWRHIAHSSAQQDTQNMSWSSCGDVSGRPLECANITVPMDHFDAANSKDKTFSIPLIRLRGAKDAKQYILLNPGGPGGSGMRLLYKRGSDFRQIIGDDFHLLGFDPRGVNTSTPQAICYPNHEAKGRLSTVHTAEAVHDSPEMYGWAKNFVQACSDTMGEHGAYLTTPQTAADMNSILDAIGQEDMYYWGFSYGTTLGQTYAQLYPERSKRLILDGVSNSFHWYGRDFDSVHYTDTGNAFRGFFSECVKANQDCPLYPFGDTPDRLYDIVMDLGASLKEQPISVYVNNTAWGLLTYEDIFFSGVLPALYRPAKWHALAENLAKLLKGDATDAWLAYAGQEAFAMGDDASEFIFNNDNRSGPKYWPQGRQEFLDEILPIINVSIFGPSENLDYYTKQQWVIPQTVAFTPKTSVHTAHPILLVSMTVDPICPLISAQTTQEVFEESRLLEIEGFGHCSLSVTSACAAKHIRAFFTNGTVPDEMHTKCQVDRPYFTSPDLDAKIITRRAFEAPEDEKIHRAQLSIARNWEWKVRRGGLPIPI</sequence>
<dbReference type="Pfam" id="PF00561">
    <property type="entry name" value="Abhydrolase_1"/>
    <property type="match status" value="1"/>
</dbReference>
<evidence type="ECO:0000313" key="8">
    <source>
        <dbReference type="Proteomes" id="UP000016933"/>
    </source>
</evidence>
<reference evidence="7 8" key="2">
    <citation type="journal article" date="2012" name="PLoS Pathog.">
        <title>Diverse lifestyles and strategies of plant pathogenesis encoded in the genomes of eighteen Dothideomycetes fungi.</title>
        <authorList>
            <person name="Ohm R.A."/>
            <person name="Feau N."/>
            <person name="Henrissat B."/>
            <person name="Schoch C.L."/>
            <person name="Horwitz B.A."/>
            <person name="Barry K.W."/>
            <person name="Condon B.J."/>
            <person name="Copeland A.C."/>
            <person name="Dhillon B."/>
            <person name="Glaser F."/>
            <person name="Hesse C.N."/>
            <person name="Kosti I."/>
            <person name="LaButti K."/>
            <person name="Lindquist E.A."/>
            <person name="Lucas S."/>
            <person name="Salamov A.A."/>
            <person name="Bradshaw R.E."/>
            <person name="Ciuffetti L."/>
            <person name="Hamelin R.C."/>
            <person name="Kema G.H.J."/>
            <person name="Lawrence C."/>
            <person name="Scott J.A."/>
            <person name="Spatafora J.W."/>
            <person name="Turgeon B.G."/>
            <person name="de Wit P.J.G.M."/>
            <person name="Zhong S."/>
            <person name="Goodwin S.B."/>
            <person name="Grigoriev I.V."/>
        </authorList>
    </citation>
    <scope>NUCLEOTIDE SEQUENCE [LARGE SCALE GENOMIC DNA]</scope>
    <source>
        <strain evidence="8">NZE10 / CBS 128990</strain>
    </source>
</reference>
<dbReference type="STRING" id="675120.N1PC98"/>
<dbReference type="HOGENOM" id="CLU_013364_5_2_1"/>
<dbReference type="InterPro" id="IPR000073">
    <property type="entry name" value="AB_hydrolase_1"/>
</dbReference>
<accession>N1PC98</accession>
<dbReference type="OrthoDB" id="425534at2759"/>
<dbReference type="AlphaFoldDB" id="N1PC98"/>
<evidence type="ECO:0008006" key="9">
    <source>
        <dbReference type="Google" id="ProtNLM"/>
    </source>
</evidence>
<keyword evidence="4" id="KW-0472">Membrane</keyword>
<dbReference type="Gene3D" id="3.40.50.1820">
    <property type="entry name" value="alpha/beta hydrolase"/>
    <property type="match status" value="1"/>
</dbReference>
<gene>
    <name evidence="7" type="ORF">DOTSEDRAFT_74809</name>
</gene>
<comment type="similarity">
    <text evidence="1">Belongs to the peptidase S33 family.</text>
</comment>
<keyword evidence="4" id="KW-1133">Transmembrane helix</keyword>
<dbReference type="PANTHER" id="PTHR43248">
    <property type="entry name" value="2-SUCCINYL-6-HYDROXY-2,4-CYCLOHEXADIENE-1-CARBOXYLATE SYNTHASE"/>
    <property type="match status" value="1"/>
</dbReference>
<evidence type="ECO:0000256" key="2">
    <source>
        <dbReference type="ARBA" id="ARBA00022801"/>
    </source>
</evidence>
<feature type="domain" description="AB hydrolase-1" evidence="5">
    <location>
        <begin position="141"/>
        <end position="294"/>
    </location>
</feature>
<dbReference type="Pfam" id="PF08386">
    <property type="entry name" value="Abhydrolase_4"/>
    <property type="match status" value="1"/>
</dbReference>
<keyword evidence="2" id="KW-0378">Hydrolase</keyword>
<dbReference type="OMA" id="NAPCRHW"/>
<proteinExistence type="inferred from homology"/>
<dbReference type="InterPro" id="IPR029058">
    <property type="entry name" value="AB_hydrolase_fold"/>
</dbReference>
<protein>
    <recommendedName>
        <fullName evidence="9">AB hydrolase-1 domain-containing protein</fullName>
    </recommendedName>
</protein>
<reference evidence="8" key="1">
    <citation type="journal article" date="2012" name="PLoS Genet.">
        <title>The genomes of the fungal plant pathogens Cladosporium fulvum and Dothistroma septosporum reveal adaptation to different hosts and lifestyles but also signatures of common ancestry.</title>
        <authorList>
            <person name="de Wit P.J.G.M."/>
            <person name="van der Burgt A."/>
            <person name="Oekmen B."/>
            <person name="Stergiopoulos I."/>
            <person name="Abd-Elsalam K.A."/>
            <person name="Aerts A.L."/>
            <person name="Bahkali A.H."/>
            <person name="Beenen H.G."/>
            <person name="Chettri P."/>
            <person name="Cox M.P."/>
            <person name="Datema E."/>
            <person name="de Vries R.P."/>
            <person name="Dhillon B."/>
            <person name="Ganley A.R."/>
            <person name="Griffiths S.A."/>
            <person name="Guo Y."/>
            <person name="Hamelin R.C."/>
            <person name="Henrissat B."/>
            <person name="Kabir M.S."/>
            <person name="Jashni M.K."/>
            <person name="Kema G."/>
            <person name="Klaubauf S."/>
            <person name="Lapidus A."/>
            <person name="Levasseur A."/>
            <person name="Lindquist E."/>
            <person name="Mehrabi R."/>
            <person name="Ohm R.A."/>
            <person name="Owen T.J."/>
            <person name="Salamov A."/>
            <person name="Schwelm A."/>
            <person name="Schijlen E."/>
            <person name="Sun H."/>
            <person name="van den Burg H.A."/>
            <person name="van Ham R.C.H.J."/>
            <person name="Zhang S."/>
            <person name="Goodwin S.B."/>
            <person name="Grigoriev I.V."/>
            <person name="Collemare J."/>
            <person name="Bradshaw R.E."/>
        </authorList>
    </citation>
    <scope>NUCLEOTIDE SEQUENCE [LARGE SCALE GENOMIC DNA]</scope>
    <source>
        <strain evidence="8">NZE10 / CBS 128990</strain>
    </source>
</reference>
<organism evidence="7 8">
    <name type="scientific">Dothistroma septosporum (strain NZE10 / CBS 128990)</name>
    <name type="common">Red band needle blight fungus</name>
    <name type="synonym">Mycosphaerella pini</name>
    <dbReference type="NCBI Taxonomy" id="675120"/>
    <lineage>
        <taxon>Eukaryota</taxon>
        <taxon>Fungi</taxon>
        <taxon>Dikarya</taxon>
        <taxon>Ascomycota</taxon>
        <taxon>Pezizomycotina</taxon>
        <taxon>Dothideomycetes</taxon>
        <taxon>Dothideomycetidae</taxon>
        <taxon>Mycosphaerellales</taxon>
        <taxon>Mycosphaerellaceae</taxon>
        <taxon>Dothistroma</taxon>
    </lineage>
</organism>
<dbReference type="EMBL" id="KB446544">
    <property type="protein sequence ID" value="EME40068.1"/>
    <property type="molecule type" value="Genomic_DNA"/>
</dbReference>
<evidence type="ECO:0000256" key="4">
    <source>
        <dbReference type="SAM" id="Phobius"/>
    </source>
</evidence>
<evidence type="ECO:0000313" key="7">
    <source>
        <dbReference type="EMBL" id="EME40068.1"/>
    </source>
</evidence>
<dbReference type="SUPFAM" id="SSF53474">
    <property type="entry name" value="alpha/beta-Hydrolases"/>
    <property type="match status" value="1"/>
</dbReference>
<keyword evidence="4" id="KW-0812">Transmembrane</keyword>
<feature type="region of interest" description="Disordered" evidence="3">
    <location>
        <begin position="1"/>
        <end position="40"/>
    </location>
</feature>
<dbReference type="InterPro" id="IPR051601">
    <property type="entry name" value="Serine_prot/Carboxylest_S33"/>
</dbReference>
<dbReference type="PANTHER" id="PTHR43248:SF25">
    <property type="entry name" value="AB HYDROLASE-1 DOMAIN-CONTAINING PROTEIN-RELATED"/>
    <property type="match status" value="1"/>
</dbReference>